<comment type="caution">
    <text evidence="2">The sequence shown here is derived from an EMBL/GenBank/DDBJ whole genome shotgun (WGS) entry which is preliminary data.</text>
</comment>
<keyword evidence="1" id="KW-0472">Membrane</keyword>
<gene>
    <name evidence="2" type="ORF">J2S14_001389</name>
</gene>
<proteinExistence type="predicted"/>
<sequence length="39" mass="4326">MGFLLKGKIYAFDEVITPTFAIACTTIFLISFLDIPSMP</sequence>
<evidence type="ECO:0000256" key="1">
    <source>
        <dbReference type="SAM" id="Phobius"/>
    </source>
</evidence>
<protein>
    <submittedName>
        <fullName evidence="2">Uncharacterized protein</fullName>
    </submittedName>
</protein>
<evidence type="ECO:0000313" key="3">
    <source>
        <dbReference type="Proteomes" id="UP001232343"/>
    </source>
</evidence>
<reference evidence="2 3" key="1">
    <citation type="submission" date="2023-07" db="EMBL/GenBank/DDBJ databases">
        <title>Genomic Encyclopedia of Type Strains, Phase IV (KMG-IV): sequencing the most valuable type-strain genomes for metagenomic binning, comparative biology and taxonomic classification.</title>
        <authorList>
            <person name="Goeker M."/>
        </authorList>
    </citation>
    <scope>NUCLEOTIDE SEQUENCE [LARGE SCALE GENOMIC DNA]</scope>
    <source>
        <strain evidence="2 3">DSM 27848</strain>
    </source>
</reference>
<name>A0ABU0D2E3_9BACI</name>
<keyword evidence="3" id="KW-1185">Reference proteome</keyword>
<accession>A0ABU0D2E3</accession>
<dbReference type="EMBL" id="JAUSUO010000002">
    <property type="protein sequence ID" value="MDQ0342577.1"/>
    <property type="molecule type" value="Genomic_DNA"/>
</dbReference>
<organism evidence="2 3">
    <name type="scientific">Lederbergia wuyishanensis</name>
    <dbReference type="NCBI Taxonomy" id="1347903"/>
    <lineage>
        <taxon>Bacteria</taxon>
        <taxon>Bacillati</taxon>
        <taxon>Bacillota</taxon>
        <taxon>Bacilli</taxon>
        <taxon>Bacillales</taxon>
        <taxon>Bacillaceae</taxon>
        <taxon>Lederbergia</taxon>
    </lineage>
</organism>
<dbReference type="Proteomes" id="UP001232343">
    <property type="component" value="Unassembled WGS sequence"/>
</dbReference>
<feature type="transmembrane region" description="Helical" evidence="1">
    <location>
        <begin position="15"/>
        <end position="35"/>
    </location>
</feature>
<evidence type="ECO:0000313" key="2">
    <source>
        <dbReference type="EMBL" id="MDQ0342577.1"/>
    </source>
</evidence>
<keyword evidence="1" id="KW-1133">Transmembrane helix</keyword>
<keyword evidence="1" id="KW-0812">Transmembrane</keyword>